<dbReference type="AlphaFoldDB" id="A0ABD3NI00"/>
<feature type="region of interest" description="Disordered" evidence="1">
    <location>
        <begin position="518"/>
        <end position="555"/>
    </location>
</feature>
<dbReference type="EMBL" id="JALLPJ020001151">
    <property type="protein sequence ID" value="KAL3775502.1"/>
    <property type="molecule type" value="Genomic_DNA"/>
</dbReference>
<accession>A0ABD3NI00</accession>
<keyword evidence="3" id="KW-1185">Reference proteome</keyword>
<feature type="compositionally biased region" description="Low complexity" evidence="1">
    <location>
        <begin position="202"/>
        <end position="214"/>
    </location>
</feature>
<organism evidence="2 3">
    <name type="scientific">Cyclotella atomus</name>
    <dbReference type="NCBI Taxonomy" id="382360"/>
    <lineage>
        <taxon>Eukaryota</taxon>
        <taxon>Sar</taxon>
        <taxon>Stramenopiles</taxon>
        <taxon>Ochrophyta</taxon>
        <taxon>Bacillariophyta</taxon>
        <taxon>Coscinodiscophyceae</taxon>
        <taxon>Thalassiosirophycidae</taxon>
        <taxon>Stephanodiscales</taxon>
        <taxon>Stephanodiscaceae</taxon>
        <taxon>Cyclotella</taxon>
    </lineage>
</organism>
<feature type="compositionally biased region" description="Pro residues" evidence="1">
    <location>
        <begin position="543"/>
        <end position="555"/>
    </location>
</feature>
<gene>
    <name evidence="2" type="ORF">ACHAWO_003034</name>
</gene>
<feature type="region of interest" description="Disordered" evidence="1">
    <location>
        <begin position="192"/>
        <end position="215"/>
    </location>
</feature>
<reference evidence="2 3" key="1">
    <citation type="submission" date="2024-10" db="EMBL/GenBank/DDBJ databases">
        <title>Updated reference genomes for cyclostephanoid diatoms.</title>
        <authorList>
            <person name="Roberts W.R."/>
            <person name="Alverson A.J."/>
        </authorList>
    </citation>
    <scope>NUCLEOTIDE SEQUENCE [LARGE SCALE GENOMIC DNA]</scope>
    <source>
        <strain evidence="2 3">AJA010-31</strain>
    </source>
</reference>
<protein>
    <submittedName>
        <fullName evidence="2">Uncharacterized protein</fullName>
    </submittedName>
</protein>
<sequence length="555" mass="60633">MNPPSFLQPRRSDGSGNDPPVQVIHSPIAMSGKVSSPRAQSDNCKVDAYPGTPSYQRLMKNLDIQSPISATPTTTPTSTRSPHYLTPKTLPHAAVNKQPLDVLQYDTPSSFANAHQTSPNVCPRSSTPLFDHHHASPFMHHQGSPFMAFGQSQDSKIAAHHGMPQKHDVSIPSPRLMPLILVDQKGRSSKPYDPFMPGSSMKSSPLVKSLDSSSGRAMSPLNLGLELNTSTKNYEHPPLPNIKMTPRSTPGRNGHPPLPNIKLTPRSTPRRTCENGQPPLPSIRLTPRSTPRKRNFDGDGSDLMMDIDQSPSRIGLATQALRKVSVDNSSPKFNAFTPDDMSMASTDPMISMVLSVESGKASAHQVVKHFPHTPKMTNKKSRSLFDPNGKDESIQSLLRADAMVDVARANADYLTDDEDEDPDYVLCSPPSFCSKRKSSKSLADDVSLENDGFKLKNSSFLPSFPSVTSLLGEKHLQDAPEQDCETKCVSQSESHEMDPFKAIRYNSSMCSLTLSVDSIPGDSRRDLFTPPPTAQESGFRALSPPPLLPNPIKPH</sequence>
<proteinExistence type="predicted"/>
<name>A0ABD3NI00_9STRA</name>
<evidence type="ECO:0000313" key="3">
    <source>
        <dbReference type="Proteomes" id="UP001530400"/>
    </source>
</evidence>
<evidence type="ECO:0000256" key="1">
    <source>
        <dbReference type="SAM" id="MobiDB-lite"/>
    </source>
</evidence>
<comment type="caution">
    <text evidence="2">The sequence shown here is derived from an EMBL/GenBank/DDBJ whole genome shotgun (WGS) entry which is preliminary data.</text>
</comment>
<feature type="region of interest" description="Disordered" evidence="1">
    <location>
        <begin position="231"/>
        <end position="302"/>
    </location>
</feature>
<evidence type="ECO:0000313" key="2">
    <source>
        <dbReference type="EMBL" id="KAL3775502.1"/>
    </source>
</evidence>
<dbReference type="Proteomes" id="UP001530400">
    <property type="component" value="Unassembled WGS sequence"/>
</dbReference>
<feature type="region of interest" description="Disordered" evidence="1">
    <location>
        <begin position="1"/>
        <end position="24"/>
    </location>
</feature>